<evidence type="ECO:0000313" key="2">
    <source>
        <dbReference type="Proteomes" id="UP000245626"/>
    </source>
</evidence>
<dbReference type="EMBL" id="KZ820449">
    <property type="protein sequence ID" value="PWN47376.1"/>
    <property type="molecule type" value="Genomic_DNA"/>
</dbReference>
<organism evidence="1 2">
    <name type="scientific">Violaceomyces palustris</name>
    <dbReference type="NCBI Taxonomy" id="1673888"/>
    <lineage>
        <taxon>Eukaryota</taxon>
        <taxon>Fungi</taxon>
        <taxon>Dikarya</taxon>
        <taxon>Basidiomycota</taxon>
        <taxon>Ustilaginomycotina</taxon>
        <taxon>Ustilaginomycetes</taxon>
        <taxon>Violaceomycetales</taxon>
        <taxon>Violaceomycetaceae</taxon>
        <taxon>Violaceomyces</taxon>
    </lineage>
</organism>
<evidence type="ECO:0000313" key="1">
    <source>
        <dbReference type="EMBL" id="PWN47376.1"/>
    </source>
</evidence>
<dbReference type="Proteomes" id="UP000245626">
    <property type="component" value="Unassembled WGS sequence"/>
</dbReference>
<accession>A0ACD0NNH4</accession>
<name>A0ACD0NNH4_9BASI</name>
<reference evidence="1 2" key="1">
    <citation type="journal article" date="2018" name="Mol. Biol. Evol.">
        <title>Broad Genomic Sampling Reveals a Smut Pathogenic Ancestry of the Fungal Clade Ustilaginomycotina.</title>
        <authorList>
            <person name="Kijpornyongpan T."/>
            <person name="Mondo S.J."/>
            <person name="Barry K."/>
            <person name="Sandor L."/>
            <person name="Lee J."/>
            <person name="Lipzen A."/>
            <person name="Pangilinan J."/>
            <person name="LaButti K."/>
            <person name="Hainaut M."/>
            <person name="Henrissat B."/>
            <person name="Grigoriev I.V."/>
            <person name="Spatafora J.W."/>
            <person name="Aime M.C."/>
        </authorList>
    </citation>
    <scope>NUCLEOTIDE SEQUENCE [LARGE SCALE GENOMIC DNA]</scope>
    <source>
        <strain evidence="1 2">SA 807</strain>
    </source>
</reference>
<sequence>MVASTKLYDLLGVDPKANSTEIKKAYRKKSLENHPDKNPHLPQEESSRIFAGINEAYETLIDPESRDAYDRYGEEDRRGGGGGGGMQPDMDDFLAQMFGGGMGGMGGGGFQKRRKRARGQDTVLPYKVTLKDLFNGKTAHFSLTKDVICSNCSGSGAKLGAGVKPCVKCKGQGRVLQQRSVGNGMISQSWSECDECKGEGEKVRDKDRCKRCKGNKVVKEKTKLELNIERGMVDGQRIVFEGENDQEPGVEKPGDIIIQLKLEESEREDHGFQLKGLDLMTTVRLNLSEALLGFSRTILTHLDGRRIRLDRKTITRPGTLEKIQGEGMWRHRDRDLFRGDLYVRFEVDFPNQEELSEEDRRVLERVLPAKKEDILGGSPRQAGEVEDQVEEVEMSKANEHEFGSNTVRKGPSGGEDDYEDGWEDEDGYPGDGPGVQCAQQ</sequence>
<protein>
    <submittedName>
        <fullName evidence="1">Uncharacterized protein</fullName>
    </submittedName>
</protein>
<gene>
    <name evidence="1" type="ORF">IE53DRAFT_252993</name>
</gene>
<proteinExistence type="predicted"/>
<keyword evidence="2" id="KW-1185">Reference proteome</keyword>